<dbReference type="Proteomes" id="UP000005225">
    <property type="component" value="Unassembled WGS sequence"/>
</dbReference>
<reference evidence="15" key="1">
    <citation type="submission" date="2011-03" db="EMBL/GenBank/DDBJ databases">
        <title>Version 3 of the genome sequence of Otolemur garnettii (Bushbaby).</title>
        <authorList>
            <consortium name="The Broad Institute Genome Sequencing Platform"/>
            <person name="Di Palma F."/>
            <person name="Johnson J."/>
            <person name="Lander E.S."/>
            <person name="Lindblad-Toh K."/>
            <person name="Jaffe D.B."/>
            <person name="Gnerre S."/>
            <person name="MacCallum I."/>
            <person name="Przybylski D."/>
            <person name="Ribeiro F.J."/>
            <person name="Burton J.N."/>
            <person name="Walker B.J."/>
            <person name="Sharpe T."/>
            <person name="Hall G."/>
        </authorList>
    </citation>
    <scope>NUCLEOTIDE SEQUENCE [LARGE SCALE GENOMIC DNA]</scope>
</reference>
<dbReference type="PRINTS" id="PR00135">
    <property type="entry name" value="LYZLACT"/>
</dbReference>
<evidence type="ECO:0000256" key="7">
    <source>
        <dbReference type="ARBA" id="ARBA00022837"/>
    </source>
</evidence>
<dbReference type="InterPro" id="IPR000545">
    <property type="entry name" value="Lactalbumin"/>
</dbReference>
<keyword evidence="4" id="KW-0964">Secreted</keyword>
<evidence type="ECO:0000256" key="2">
    <source>
        <dbReference type="ARBA" id="ARBA00004613"/>
    </source>
</evidence>
<dbReference type="FunCoup" id="H0XQ75">
    <property type="interactions" value="39"/>
</dbReference>
<dbReference type="GO" id="GO:0032991">
    <property type="term" value="C:protein-containing complex"/>
    <property type="evidence" value="ECO:0007669"/>
    <property type="project" value="Ensembl"/>
</dbReference>
<protein>
    <recommendedName>
        <fullName evidence="3">Alpha-lactalbumin</fullName>
    </recommendedName>
    <alternativeName>
        <fullName evidence="10">Lactose synthase B protein</fullName>
    </alternativeName>
</protein>
<dbReference type="KEGG" id="oga:100940411"/>
<evidence type="ECO:0000256" key="11">
    <source>
        <dbReference type="RuleBase" id="RU004440"/>
    </source>
</evidence>
<dbReference type="HOGENOM" id="CLU_111620_0_1_1"/>
<organism evidence="14 15">
    <name type="scientific">Otolemur garnettii</name>
    <name type="common">Small-eared galago</name>
    <name type="synonym">Garnett's greater bushbaby</name>
    <dbReference type="NCBI Taxonomy" id="30611"/>
    <lineage>
        <taxon>Eukaryota</taxon>
        <taxon>Metazoa</taxon>
        <taxon>Chordata</taxon>
        <taxon>Craniata</taxon>
        <taxon>Vertebrata</taxon>
        <taxon>Euteleostomi</taxon>
        <taxon>Mammalia</taxon>
        <taxon>Eutheria</taxon>
        <taxon>Euarchontoglires</taxon>
        <taxon>Primates</taxon>
        <taxon>Strepsirrhini</taxon>
        <taxon>Lorisiformes</taxon>
        <taxon>Galagidae</taxon>
        <taxon>Otolemur</taxon>
    </lineage>
</organism>
<dbReference type="GO" id="GO:0005576">
    <property type="term" value="C:extracellular region"/>
    <property type="evidence" value="ECO:0007669"/>
    <property type="project" value="UniProtKB-SubCell"/>
</dbReference>
<dbReference type="PROSITE" id="PS00128">
    <property type="entry name" value="GLYCOSYL_HYDROL_F22_1"/>
    <property type="match status" value="1"/>
</dbReference>
<keyword evidence="12" id="KW-0732">Signal</keyword>
<dbReference type="GO" id="GO:0050830">
    <property type="term" value="P:defense response to Gram-positive bacterium"/>
    <property type="evidence" value="ECO:0007669"/>
    <property type="project" value="TreeGrafter"/>
</dbReference>
<dbReference type="OMA" id="PEWICTI"/>
<dbReference type="InParanoid" id="H0XQ75"/>
<proteinExistence type="inferred from homology"/>
<dbReference type="CDD" id="cd16898">
    <property type="entry name" value="LYZ_LA"/>
    <property type="match status" value="1"/>
</dbReference>
<keyword evidence="15" id="KW-1185">Reference proteome</keyword>
<evidence type="ECO:0000256" key="5">
    <source>
        <dbReference type="ARBA" id="ARBA00022723"/>
    </source>
</evidence>
<name>H0XQ75_OTOGA</name>
<reference evidence="14" key="2">
    <citation type="submission" date="2025-08" db="UniProtKB">
        <authorList>
            <consortium name="Ensembl"/>
        </authorList>
    </citation>
    <scope>IDENTIFICATION</scope>
</reference>
<dbReference type="OrthoDB" id="17373at2759"/>
<evidence type="ECO:0000256" key="3">
    <source>
        <dbReference type="ARBA" id="ARBA00017299"/>
    </source>
</evidence>
<evidence type="ECO:0000256" key="12">
    <source>
        <dbReference type="SAM" id="SignalP"/>
    </source>
</evidence>
<dbReference type="SMART" id="SM00263">
    <property type="entry name" value="LYZ1"/>
    <property type="match status" value="1"/>
</dbReference>
<accession>H0XQ75</accession>
<dbReference type="GO" id="GO:0050829">
    <property type="term" value="P:defense response to Gram-negative bacterium"/>
    <property type="evidence" value="ECO:0007669"/>
    <property type="project" value="TreeGrafter"/>
</dbReference>
<dbReference type="EMBL" id="AAQR03104282">
    <property type="status" value="NOT_ANNOTATED_CDS"/>
    <property type="molecule type" value="Genomic_DNA"/>
</dbReference>
<evidence type="ECO:0000256" key="6">
    <source>
        <dbReference type="ARBA" id="ARBA00022743"/>
    </source>
</evidence>
<evidence type="ECO:0000259" key="13">
    <source>
        <dbReference type="PROSITE" id="PS00128"/>
    </source>
</evidence>
<dbReference type="Gene3D" id="1.10.530.10">
    <property type="match status" value="1"/>
</dbReference>
<dbReference type="GeneID" id="100940411"/>
<keyword evidence="5" id="KW-0479">Metal-binding</keyword>
<dbReference type="InterPro" id="IPR001916">
    <property type="entry name" value="Glyco_hydro_22"/>
</dbReference>
<dbReference type="SUPFAM" id="SSF53955">
    <property type="entry name" value="Lysozyme-like"/>
    <property type="match status" value="1"/>
</dbReference>
<gene>
    <name evidence="14" type="primary">LALBA</name>
</gene>
<evidence type="ECO:0000313" key="15">
    <source>
        <dbReference type="Proteomes" id="UP000005225"/>
    </source>
</evidence>
<dbReference type="CTD" id="3906"/>
<dbReference type="PANTHER" id="PTHR11407">
    <property type="entry name" value="LYSOZYME C"/>
    <property type="match status" value="1"/>
</dbReference>
<evidence type="ECO:0000256" key="1">
    <source>
        <dbReference type="ARBA" id="ARBA00002592"/>
    </source>
</evidence>
<comment type="similarity">
    <text evidence="11">Belongs to the glycosyl hydrolase 22 family.</text>
</comment>
<evidence type="ECO:0000256" key="9">
    <source>
        <dbReference type="ARBA" id="ARBA00023157"/>
    </source>
</evidence>
<dbReference type="PROSITE" id="PS51348">
    <property type="entry name" value="GLYCOSYL_HYDROL_F22_2"/>
    <property type="match status" value="1"/>
</dbReference>
<feature type="chain" id="PRO_5003546261" description="Alpha-lactalbumin" evidence="12">
    <location>
        <begin position="20"/>
        <end position="142"/>
    </location>
</feature>
<feature type="signal peptide" evidence="12">
    <location>
        <begin position="1"/>
        <end position="19"/>
    </location>
</feature>
<dbReference type="GO" id="GO:0004461">
    <property type="term" value="F:lactose synthase activity"/>
    <property type="evidence" value="ECO:0007669"/>
    <property type="project" value="Ensembl"/>
</dbReference>
<evidence type="ECO:0000256" key="4">
    <source>
        <dbReference type="ARBA" id="ARBA00022525"/>
    </source>
</evidence>
<dbReference type="GO" id="GO:0003796">
    <property type="term" value="F:lysozyme activity"/>
    <property type="evidence" value="ECO:0007669"/>
    <property type="project" value="TreeGrafter"/>
</dbReference>
<sequence>MMSFVPLLLVTILFPAIQTEELTKCQLYPMLKDLNDYRGITMPEWMCTLFHTSAFNTGAIVQNDGSTEYGLFQISDKLWCKSKQTPHSRNICGISCDKLLDNDLTDDIKCAKKILDIKGIDYWLAHKPLCTDRLEQWRCEEL</sequence>
<dbReference type="eggNOG" id="ENOG502T8BJ">
    <property type="taxonomic scope" value="Eukaryota"/>
</dbReference>
<keyword evidence="6" id="KW-0494">Milk protein</keyword>
<dbReference type="AlphaFoldDB" id="H0XQ75"/>
<dbReference type="STRING" id="30611.ENSOGAP00000018266"/>
<reference evidence="14" key="3">
    <citation type="submission" date="2025-09" db="UniProtKB">
        <authorList>
            <consortium name="Ensembl"/>
        </authorList>
    </citation>
    <scope>IDENTIFICATION</scope>
</reference>
<evidence type="ECO:0000256" key="8">
    <source>
        <dbReference type="ARBA" id="ARBA00023091"/>
    </source>
</evidence>
<feature type="domain" description="Glycosyl hydrolases family 22 (GH22)" evidence="13">
    <location>
        <begin position="92"/>
        <end position="110"/>
    </location>
</feature>
<dbReference type="FunFam" id="1.10.530.10:FF:000014">
    <property type="entry name" value="Alpha-lactalbumin"/>
    <property type="match status" value="1"/>
</dbReference>
<evidence type="ECO:0000313" key="14">
    <source>
        <dbReference type="Ensembl" id="ENSOGAP00000018266.1"/>
    </source>
</evidence>
<comment type="subcellular location">
    <subcellularLocation>
        <location evidence="2">Secreted</location>
    </subcellularLocation>
</comment>
<dbReference type="PRINTS" id="PR00136">
    <property type="entry name" value="LACTALBUMIN"/>
</dbReference>
<keyword evidence="7" id="KW-0106">Calcium</keyword>
<keyword evidence="8" id="KW-0422">Lactose biosynthesis</keyword>
<comment type="function">
    <text evidence="1">Regulatory subunit of lactose synthase, changes the substrate specificity of galactosyltransferase in the mammary gland making glucose a good acceptor substrate for this enzyme. This enables LS to synthesize lactose, the major carbohydrate component of milk. In other tissues, galactosyltransferase transfers galactose onto the N-acetylglucosamine of the oligosaccharide chains in glycoproteins.</text>
</comment>
<evidence type="ECO:0000256" key="10">
    <source>
        <dbReference type="ARBA" id="ARBA00031746"/>
    </source>
</evidence>
<dbReference type="InterPro" id="IPR019799">
    <property type="entry name" value="Glyco_hydro_22_CS"/>
</dbReference>
<dbReference type="GO" id="GO:0005509">
    <property type="term" value="F:calcium ion binding"/>
    <property type="evidence" value="ECO:0007669"/>
    <property type="project" value="InterPro"/>
</dbReference>
<dbReference type="Pfam" id="PF00062">
    <property type="entry name" value="Lys"/>
    <property type="match status" value="1"/>
</dbReference>
<dbReference type="InterPro" id="IPR023346">
    <property type="entry name" value="Lysozyme-like_dom_sf"/>
</dbReference>
<dbReference type="Ensembl" id="ENSOGAT00000029798.1">
    <property type="protein sequence ID" value="ENSOGAP00000018266.1"/>
    <property type="gene ID" value="ENSOGAG00000028012.1"/>
</dbReference>
<dbReference type="GeneTree" id="ENSGT00940000161726"/>
<dbReference type="PANTHER" id="PTHR11407:SF32">
    <property type="entry name" value="ALPHA-LACTALBUMIN"/>
    <property type="match status" value="1"/>
</dbReference>
<keyword evidence="9" id="KW-1015">Disulfide bond</keyword>
<dbReference type="GO" id="GO:0005989">
    <property type="term" value="P:lactose biosynthetic process"/>
    <property type="evidence" value="ECO:0007669"/>
    <property type="project" value="UniProtKB-KW"/>
</dbReference>
<dbReference type="RefSeq" id="XP_003793632.1">
    <property type="nucleotide sequence ID" value="XM_003793584.1"/>
</dbReference>